<name>A0AAX0LCZ5_9BACT</name>
<dbReference type="GO" id="GO:0009423">
    <property type="term" value="P:chorismate biosynthetic process"/>
    <property type="evidence" value="ECO:0007669"/>
    <property type="project" value="UniProtKB-UniRule"/>
</dbReference>
<comment type="pathway">
    <text evidence="7">Metabolic intermediate biosynthesis; chorismate biosynthesis; chorismate from D-erythrose 4-phosphate and phosphoenolpyruvate: step 5/7.</text>
</comment>
<keyword evidence="1 7" id="KW-0028">Amino-acid biosynthesis</keyword>
<keyword evidence="7" id="KW-0479">Metal-binding</keyword>
<dbReference type="InterPro" id="IPR031322">
    <property type="entry name" value="Shikimate/glucono_kinase"/>
</dbReference>
<feature type="binding site" evidence="7">
    <location>
        <position position="82"/>
    </location>
    <ligand>
        <name>substrate</name>
    </ligand>
</feature>
<comment type="cofactor">
    <cofactor evidence="7">
        <name>Mg(2+)</name>
        <dbReference type="ChEBI" id="CHEBI:18420"/>
    </cofactor>
    <text evidence="7">Binds 1 Mg(2+) ion per subunit.</text>
</comment>
<evidence type="ECO:0000256" key="4">
    <source>
        <dbReference type="ARBA" id="ARBA00022777"/>
    </source>
</evidence>
<evidence type="ECO:0000256" key="7">
    <source>
        <dbReference type="HAMAP-Rule" id="MF_00109"/>
    </source>
</evidence>
<keyword evidence="7" id="KW-0460">Magnesium</keyword>
<organism evidence="8 9">
    <name type="scientific">Campylobacter pinnipediorum subsp. pinnipediorum</name>
    <dbReference type="NCBI Taxonomy" id="1660067"/>
    <lineage>
        <taxon>Bacteria</taxon>
        <taxon>Pseudomonadati</taxon>
        <taxon>Campylobacterota</taxon>
        <taxon>Epsilonproteobacteria</taxon>
        <taxon>Campylobacterales</taxon>
        <taxon>Campylobacteraceae</taxon>
        <taxon>Campylobacter</taxon>
    </lineage>
</organism>
<dbReference type="Pfam" id="PF01202">
    <property type="entry name" value="SKI"/>
    <property type="match status" value="1"/>
</dbReference>
<feature type="binding site" evidence="7">
    <location>
        <position position="17"/>
    </location>
    <ligand>
        <name>Mg(2+)</name>
        <dbReference type="ChEBI" id="CHEBI:18420"/>
    </ligand>
</feature>
<comment type="subunit">
    <text evidence="7">Monomer.</text>
</comment>
<sequence length="171" mass="19352">MKGENLVLIGFMGVGKSSVARELAKSLKMFNLDSDNLIENSEGMSIPRIFETKGEGCFRDLEKKLCGFLSKNITNAIISTGGGFVNTKNLRQIGKIIYLKSSFEFIIQRLQNGDNSKADFEKRPLLKNLDEAKKLFLQREEIYQKKADIVVCVENKTLKQIAKEIKNKIKD</sequence>
<dbReference type="EC" id="2.7.1.71" evidence="7"/>
<dbReference type="EMBL" id="MCRK01000001">
    <property type="protein sequence ID" value="OPA82192.1"/>
    <property type="molecule type" value="Genomic_DNA"/>
</dbReference>
<evidence type="ECO:0000256" key="3">
    <source>
        <dbReference type="ARBA" id="ARBA00022741"/>
    </source>
</evidence>
<feature type="binding site" evidence="7">
    <location>
        <position position="139"/>
    </location>
    <ligand>
        <name>substrate</name>
    </ligand>
</feature>
<evidence type="ECO:0000313" key="9">
    <source>
        <dbReference type="Proteomes" id="UP000189728"/>
    </source>
</evidence>
<gene>
    <name evidence="7" type="primary">aroK</name>
    <name evidence="8" type="ORF">BFG04_07270</name>
</gene>
<evidence type="ECO:0000256" key="5">
    <source>
        <dbReference type="ARBA" id="ARBA00022840"/>
    </source>
</evidence>
<evidence type="ECO:0000313" key="8">
    <source>
        <dbReference type="EMBL" id="OPA82192.1"/>
    </source>
</evidence>
<keyword evidence="7" id="KW-0963">Cytoplasm</keyword>
<evidence type="ECO:0000256" key="2">
    <source>
        <dbReference type="ARBA" id="ARBA00022679"/>
    </source>
</evidence>
<dbReference type="GO" id="GO:0009073">
    <property type="term" value="P:aromatic amino acid family biosynthetic process"/>
    <property type="evidence" value="ECO:0007669"/>
    <property type="project" value="UniProtKB-KW"/>
</dbReference>
<dbReference type="RefSeq" id="WP_069637049.1">
    <property type="nucleotide sequence ID" value="NZ_CP012546.1"/>
</dbReference>
<keyword evidence="5 7" id="KW-0067">ATP-binding</keyword>
<keyword evidence="6 7" id="KW-0057">Aromatic amino acid biosynthesis</keyword>
<dbReference type="CDD" id="cd00464">
    <property type="entry name" value="SK"/>
    <property type="match status" value="1"/>
</dbReference>
<feature type="binding site" evidence="7">
    <location>
        <position position="35"/>
    </location>
    <ligand>
        <name>substrate</name>
    </ligand>
</feature>
<comment type="caution">
    <text evidence="7">Lacks conserved residue(s) required for the propagation of feature annotation.</text>
</comment>
<dbReference type="GO" id="GO:0005524">
    <property type="term" value="F:ATP binding"/>
    <property type="evidence" value="ECO:0007669"/>
    <property type="project" value="UniProtKB-UniRule"/>
</dbReference>
<evidence type="ECO:0000256" key="6">
    <source>
        <dbReference type="ARBA" id="ARBA00023141"/>
    </source>
</evidence>
<dbReference type="Gene3D" id="3.40.50.300">
    <property type="entry name" value="P-loop containing nucleotide triphosphate hydrolases"/>
    <property type="match status" value="1"/>
</dbReference>
<dbReference type="AlphaFoldDB" id="A0AAX0LCZ5"/>
<proteinExistence type="inferred from homology"/>
<dbReference type="GO" id="GO:0000287">
    <property type="term" value="F:magnesium ion binding"/>
    <property type="evidence" value="ECO:0007669"/>
    <property type="project" value="UniProtKB-UniRule"/>
</dbReference>
<comment type="caution">
    <text evidence="8">The sequence shown here is derived from an EMBL/GenBank/DDBJ whole genome shotgun (WGS) entry which is preliminary data.</text>
</comment>
<dbReference type="GO" id="GO:0005829">
    <property type="term" value="C:cytosol"/>
    <property type="evidence" value="ECO:0007669"/>
    <property type="project" value="TreeGrafter"/>
</dbReference>
<keyword evidence="4 7" id="KW-0418">Kinase</keyword>
<comment type="catalytic activity">
    <reaction evidence="7">
        <text>shikimate + ATP = 3-phosphoshikimate + ADP + H(+)</text>
        <dbReference type="Rhea" id="RHEA:13121"/>
        <dbReference type="ChEBI" id="CHEBI:15378"/>
        <dbReference type="ChEBI" id="CHEBI:30616"/>
        <dbReference type="ChEBI" id="CHEBI:36208"/>
        <dbReference type="ChEBI" id="CHEBI:145989"/>
        <dbReference type="ChEBI" id="CHEBI:456216"/>
        <dbReference type="EC" id="2.7.1.71"/>
    </reaction>
</comment>
<comment type="function">
    <text evidence="7">Catalyzes the specific phosphorylation of the 3-hydroxyl group of shikimic acid using ATP as a cosubstrate.</text>
</comment>
<protein>
    <recommendedName>
        <fullName evidence="7">Shikimate kinase</fullName>
        <shortName evidence="7">SK</shortName>
        <ecNumber evidence="7">2.7.1.71</ecNumber>
    </recommendedName>
</protein>
<comment type="similarity">
    <text evidence="7">Belongs to the shikimate kinase family.</text>
</comment>
<feature type="binding site" evidence="7">
    <location>
        <begin position="13"/>
        <end position="18"/>
    </location>
    <ligand>
        <name>ATP</name>
        <dbReference type="ChEBI" id="CHEBI:30616"/>
    </ligand>
</feature>
<dbReference type="PRINTS" id="PR01100">
    <property type="entry name" value="SHIKIMTKNASE"/>
</dbReference>
<dbReference type="GO" id="GO:0008652">
    <property type="term" value="P:amino acid biosynthetic process"/>
    <property type="evidence" value="ECO:0007669"/>
    <property type="project" value="UniProtKB-KW"/>
</dbReference>
<comment type="subcellular location">
    <subcellularLocation>
        <location evidence="7">Cytoplasm</location>
    </subcellularLocation>
</comment>
<dbReference type="HAMAP" id="MF_00109">
    <property type="entry name" value="Shikimate_kinase"/>
    <property type="match status" value="1"/>
</dbReference>
<feature type="binding site" evidence="7">
    <location>
        <position position="123"/>
    </location>
    <ligand>
        <name>ATP</name>
        <dbReference type="ChEBI" id="CHEBI:30616"/>
    </ligand>
</feature>
<dbReference type="SUPFAM" id="SSF52540">
    <property type="entry name" value="P-loop containing nucleoside triphosphate hydrolases"/>
    <property type="match status" value="1"/>
</dbReference>
<reference evidence="8 9" key="1">
    <citation type="submission" date="2016-08" db="EMBL/GenBank/DDBJ databases">
        <title>Campylobacter species from sea mammals.</title>
        <authorList>
            <person name="Gilbert M.J."/>
            <person name="Byrne B.A."/>
            <person name="Zomer A.L."/>
            <person name="Wagenaar J.A."/>
        </authorList>
    </citation>
    <scope>NUCLEOTIDE SEQUENCE [LARGE SCALE GENOMIC DNA]</scope>
    <source>
        <strain evidence="8 9">1105248</strain>
    </source>
</reference>
<keyword evidence="3 7" id="KW-0547">Nucleotide-binding</keyword>
<dbReference type="PANTHER" id="PTHR21087">
    <property type="entry name" value="SHIKIMATE KINASE"/>
    <property type="match status" value="1"/>
</dbReference>
<dbReference type="GO" id="GO:0004765">
    <property type="term" value="F:shikimate kinase activity"/>
    <property type="evidence" value="ECO:0007669"/>
    <property type="project" value="UniProtKB-UniRule"/>
</dbReference>
<feature type="binding site" evidence="7">
    <location>
        <position position="59"/>
    </location>
    <ligand>
        <name>substrate</name>
    </ligand>
</feature>
<dbReference type="PANTHER" id="PTHR21087:SF16">
    <property type="entry name" value="SHIKIMATE KINASE 1, CHLOROPLASTIC"/>
    <property type="match status" value="1"/>
</dbReference>
<accession>A0AAX0LCZ5</accession>
<evidence type="ECO:0000256" key="1">
    <source>
        <dbReference type="ARBA" id="ARBA00022605"/>
    </source>
</evidence>
<dbReference type="Proteomes" id="UP000189728">
    <property type="component" value="Unassembled WGS sequence"/>
</dbReference>
<keyword evidence="2 7" id="KW-0808">Transferase</keyword>
<dbReference type="InterPro" id="IPR027417">
    <property type="entry name" value="P-loop_NTPase"/>
</dbReference>
<dbReference type="InterPro" id="IPR000623">
    <property type="entry name" value="Shikimate_kinase/TSH1"/>
</dbReference>